<proteinExistence type="predicted"/>
<dbReference type="CDD" id="cd00865">
    <property type="entry name" value="PEBP_bact_arch"/>
    <property type="match status" value="1"/>
</dbReference>
<name>A0A1M7YVB5_9VIBR</name>
<dbReference type="Gene3D" id="3.90.280.10">
    <property type="entry name" value="PEBP-like"/>
    <property type="match status" value="1"/>
</dbReference>
<dbReference type="Pfam" id="PF01161">
    <property type="entry name" value="PBP"/>
    <property type="match status" value="1"/>
</dbReference>
<dbReference type="STRING" id="1117707.VQ7734_02270"/>
<evidence type="ECO:0000313" key="1">
    <source>
        <dbReference type="EMBL" id="SHO56501.1"/>
    </source>
</evidence>
<dbReference type="PANTHER" id="PTHR30289:SF1">
    <property type="entry name" value="PEBP (PHOSPHATIDYLETHANOLAMINE-BINDING PROTEIN) FAMILY PROTEIN"/>
    <property type="match status" value="1"/>
</dbReference>
<dbReference type="InterPro" id="IPR008914">
    <property type="entry name" value="PEBP"/>
</dbReference>
<protein>
    <submittedName>
        <fullName evidence="1">Putative kinase inhibitor</fullName>
    </submittedName>
</protein>
<dbReference type="InterPro" id="IPR036610">
    <property type="entry name" value="PEBP-like_sf"/>
</dbReference>
<organism evidence="1 2">
    <name type="scientific">Vibrio quintilis</name>
    <dbReference type="NCBI Taxonomy" id="1117707"/>
    <lineage>
        <taxon>Bacteria</taxon>
        <taxon>Pseudomonadati</taxon>
        <taxon>Pseudomonadota</taxon>
        <taxon>Gammaproteobacteria</taxon>
        <taxon>Vibrionales</taxon>
        <taxon>Vibrionaceae</taxon>
        <taxon>Vibrio</taxon>
    </lineage>
</organism>
<dbReference type="NCBIfam" id="TIGR00481">
    <property type="entry name" value="YbhB/YbcL family Raf kinase inhibitor-like protein"/>
    <property type="match status" value="1"/>
</dbReference>
<dbReference type="AlphaFoldDB" id="A0A1M7YVB5"/>
<accession>A0A1M7YVB5</accession>
<sequence length="135" mass="14847">MFREKCLTSPQLSWDDFPAGTKSFAITVYDPDAPTESGWWHWSAIDIPANIHQLKRGQSISSAGGKEIRNDFGTTAFGGACPPVGHGMHRYQFTIWALPYKNMPVPDTASAALVGYMLNQDALAKSRITATAMRK</sequence>
<dbReference type="SUPFAM" id="SSF49777">
    <property type="entry name" value="PEBP-like"/>
    <property type="match status" value="1"/>
</dbReference>
<dbReference type="InterPro" id="IPR005247">
    <property type="entry name" value="YbhB_YbcL/LppC-like"/>
</dbReference>
<reference evidence="2" key="1">
    <citation type="submission" date="2016-12" db="EMBL/GenBank/DDBJ databases">
        <authorList>
            <person name="Rodrigo-Torres L."/>
            <person name="Arahal R.D."/>
            <person name="Lucena T."/>
        </authorList>
    </citation>
    <scope>NUCLEOTIDE SEQUENCE [LARGE SCALE GENOMIC DNA]</scope>
</reference>
<keyword evidence="2" id="KW-1185">Reference proteome</keyword>
<gene>
    <name evidence="1" type="ORF">VQ7734_02270</name>
</gene>
<dbReference type="EMBL" id="FRFG01000026">
    <property type="protein sequence ID" value="SHO56501.1"/>
    <property type="molecule type" value="Genomic_DNA"/>
</dbReference>
<dbReference type="PANTHER" id="PTHR30289">
    <property type="entry name" value="UNCHARACTERIZED PROTEIN YBCL-RELATED"/>
    <property type="match status" value="1"/>
</dbReference>
<evidence type="ECO:0000313" key="2">
    <source>
        <dbReference type="Proteomes" id="UP000184600"/>
    </source>
</evidence>
<dbReference type="Proteomes" id="UP000184600">
    <property type="component" value="Unassembled WGS sequence"/>
</dbReference>